<evidence type="ECO:0000313" key="4">
    <source>
        <dbReference type="Proteomes" id="UP001152888"/>
    </source>
</evidence>
<feature type="compositionally biased region" description="Basic and acidic residues" evidence="2">
    <location>
        <begin position="1"/>
        <end position="13"/>
    </location>
</feature>
<dbReference type="OrthoDB" id="6734498at2759"/>
<protein>
    <submittedName>
        <fullName evidence="3">Uncharacterized protein</fullName>
    </submittedName>
</protein>
<gene>
    <name evidence="3" type="ORF">ACAOBT_LOCUS27624</name>
</gene>
<evidence type="ECO:0000313" key="3">
    <source>
        <dbReference type="EMBL" id="CAH2003794.1"/>
    </source>
</evidence>
<sequence>MAESSEKHIKDLQNETIQNVESTTEPSPDDAVIDPLEKIKLFVEKTESMKEIAKEKNEQLEQQFKELKEKLSSSSEYLMRIKKNIENLKFSYQKNVSEMQKHLDPADCLENRTPETKHDIGKEMEEIRRKIETLQARVKEQTDKHQHVTEDYKSAFDKVVDTLEVIESGSFSSQDLRNKSK</sequence>
<keyword evidence="1" id="KW-0175">Coiled coil</keyword>
<evidence type="ECO:0000256" key="1">
    <source>
        <dbReference type="SAM" id="Coils"/>
    </source>
</evidence>
<feature type="region of interest" description="Disordered" evidence="2">
    <location>
        <begin position="1"/>
        <end position="32"/>
    </location>
</feature>
<organism evidence="3 4">
    <name type="scientific">Acanthoscelides obtectus</name>
    <name type="common">Bean weevil</name>
    <name type="synonym">Bruchus obtectus</name>
    <dbReference type="NCBI Taxonomy" id="200917"/>
    <lineage>
        <taxon>Eukaryota</taxon>
        <taxon>Metazoa</taxon>
        <taxon>Ecdysozoa</taxon>
        <taxon>Arthropoda</taxon>
        <taxon>Hexapoda</taxon>
        <taxon>Insecta</taxon>
        <taxon>Pterygota</taxon>
        <taxon>Neoptera</taxon>
        <taxon>Endopterygota</taxon>
        <taxon>Coleoptera</taxon>
        <taxon>Polyphaga</taxon>
        <taxon>Cucujiformia</taxon>
        <taxon>Chrysomeloidea</taxon>
        <taxon>Chrysomelidae</taxon>
        <taxon>Bruchinae</taxon>
        <taxon>Bruchini</taxon>
        <taxon>Acanthoscelides</taxon>
    </lineage>
</organism>
<accession>A0A9P0Q076</accession>
<name>A0A9P0Q076_ACAOB</name>
<dbReference type="Gene3D" id="1.20.120.20">
    <property type="entry name" value="Apolipoprotein"/>
    <property type="match status" value="1"/>
</dbReference>
<feature type="coiled-coil region" evidence="1">
    <location>
        <begin position="43"/>
        <end position="77"/>
    </location>
</feature>
<keyword evidence="4" id="KW-1185">Reference proteome</keyword>
<feature type="coiled-coil region" evidence="1">
    <location>
        <begin position="117"/>
        <end position="151"/>
    </location>
</feature>
<evidence type="ECO:0000256" key="2">
    <source>
        <dbReference type="SAM" id="MobiDB-lite"/>
    </source>
</evidence>
<reference evidence="3" key="1">
    <citation type="submission" date="2022-03" db="EMBL/GenBank/DDBJ databases">
        <authorList>
            <person name="Sayadi A."/>
        </authorList>
    </citation>
    <scope>NUCLEOTIDE SEQUENCE</scope>
</reference>
<dbReference type="Proteomes" id="UP001152888">
    <property type="component" value="Unassembled WGS sequence"/>
</dbReference>
<proteinExistence type="predicted"/>
<feature type="compositionally biased region" description="Polar residues" evidence="2">
    <location>
        <begin position="14"/>
        <end position="26"/>
    </location>
</feature>
<dbReference type="SUPFAM" id="SSF58113">
    <property type="entry name" value="Apolipoprotein A-I"/>
    <property type="match status" value="1"/>
</dbReference>
<dbReference type="EMBL" id="CAKOFQ010007558">
    <property type="protein sequence ID" value="CAH2003794.1"/>
    <property type="molecule type" value="Genomic_DNA"/>
</dbReference>
<dbReference type="AlphaFoldDB" id="A0A9P0Q076"/>
<comment type="caution">
    <text evidence="3">The sequence shown here is derived from an EMBL/GenBank/DDBJ whole genome shotgun (WGS) entry which is preliminary data.</text>
</comment>